<gene>
    <name evidence="1" type="ORF">F2Q69_00050488</name>
</gene>
<dbReference type="Proteomes" id="UP000712600">
    <property type="component" value="Unassembled WGS sequence"/>
</dbReference>
<organism evidence="1 2">
    <name type="scientific">Brassica cretica</name>
    <name type="common">Mustard</name>
    <dbReference type="NCBI Taxonomy" id="69181"/>
    <lineage>
        <taxon>Eukaryota</taxon>
        <taxon>Viridiplantae</taxon>
        <taxon>Streptophyta</taxon>
        <taxon>Embryophyta</taxon>
        <taxon>Tracheophyta</taxon>
        <taxon>Spermatophyta</taxon>
        <taxon>Magnoliopsida</taxon>
        <taxon>eudicotyledons</taxon>
        <taxon>Gunneridae</taxon>
        <taxon>Pentapetalae</taxon>
        <taxon>rosids</taxon>
        <taxon>malvids</taxon>
        <taxon>Brassicales</taxon>
        <taxon>Brassicaceae</taxon>
        <taxon>Brassiceae</taxon>
        <taxon>Brassica</taxon>
    </lineage>
</organism>
<dbReference type="SUPFAM" id="SSF52540">
    <property type="entry name" value="P-loop containing nucleoside triphosphate hydrolases"/>
    <property type="match status" value="1"/>
</dbReference>
<dbReference type="AlphaFoldDB" id="A0A8S9PQY6"/>
<sequence length="95" mass="10848">MPYPPVGFEGLSIRAVHFAGRLPLALKVLGSLLYDKNEESWNITLRKLEASQDNGSRQVSNYIAAGEYLPRRQIELEQYVRADEEEHSASYHMLL</sequence>
<evidence type="ECO:0000313" key="1">
    <source>
        <dbReference type="EMBL" id="KAF3523698.1"/>
    </source>
</evidence>
<accession>A0A8S9PQY6</accession>
<proteinExistence type="predicted"/>
<protein>
    <submittedName>
        <fullName evidence="1">Uncharacterized protein</fullName>
    </submittedName>
</protein>
<reference evidence="1" key="1">
    <citation type="submission" date="2019-12" db="EMBL/GenBank/DDBJ databases">
        <title>Genome sequencing and annotation of Brassica cretica.</title>
        <authorList>
            <person name="Studholme D.J."/>
            <person name="Sarris P."/>
        </authorList>
    </citation>
    <scope>NUCLEOTIDE SEQUENCE</scope>
    <source>
        <strain evidence="1">PFS-109/04</strain>
        <tissue evidence="1">Leaf</tissue>
    </source>
</reference>
<dbReference type="EMBL" id="QGKX02001347">
    <property type="protein sequence ID" value="KAF3523698.1"/>
    <property type="molecule type" value="Genomic_DNA"/>
</dbReference>
<dbReference type="InterPro" id="IPR042197">
    <property type="entry name" value="Apaf_helical"/>
</dbReference>
<name>A0A8S9PQY6_BRACR</name>
<dbReference type="InterPro" id="IPR027417">
    <property type="entry name" value="P-loop_NTPase"/>
</dbReference>
<comment type="caution">
    <text evidence="1">The sequence shown here is derived from an EMBL/GenBank/DDBJ whole genome shotgun (WGS) entry which is preliminary data.</text>
</comment>
<dbReference type="Gene3D" id="1.10.8.430">
    <property type="entry name" value="Helical domain of apoptotic protease-activating factors"/>
    <property type="match status" value="1"/>
</dbReference>
<evidence type="ECO:0000313" key="2">
    <source>
        <dbReference type="Proteomes" id="UP000712600"/>
    </source>
</evidence>